<name>A0A6L2KH54_TANCI</name>
<reference evidence="2" key="1">
    <citation type="journal article" date="2019" name="Sci. Rep.">
        <title>Draft genome of Tanacetum cinerariifolium, the natural source of mosquito coil.</title>
        <authorList>
            <person name="Yamashiro T."/>
            <person name="Shiraishi A."/>
            <person name="Satake H."/>
            <person name="Nakayama K."/>
        </authorList>
    </citation>
    <scope>NUCLEOTIDE SEQUENCE</scope>
</reference>
<dbReference type="AlphaFoldDB" id="A0A6L2KH54"/>
<sequence length="814" mass="93786">MGILLRSDVEEFLEVTSWDFVVYGYDYSLWEVIENGATLPKTHIVEGVMQAMPITSVEDRAQRRLEVKARSTLMMGIPNEHQLKFNSIKDAKLLLEDVKKRFGGNGATKKTQRKILKQQYENFTASCSEMLDQTFDMLQKLVSYFEILGEKLSQEDVNQKLLRSLSSEWNTHAVVWRNNSELETMSMDDLYYNFKVYELEVEGMSSSISNTQNITFVSSTNNNTSSTNETVNTTYGVSIASTQANAANIDNLSDVVICSFFAIQSNSPQLAHKDFQQIHPDDIEEMDFTRQMAMLTMRTRRFLKNTGRKLTVNTNQNIGFDKSKVECYNCHKTRHFTRECIAPRNQDYKNTESSKRSMPVETPTSTTLVSCDGLGGYDWSDQAEEGINYALIAYSSLSSDSEVSNNSICSKSCLETVKLLRTQNDQLLTDSKKSKLMVLVPPPLTGIFMPSKPDLSFIGLEEFVNEPVVENRKLDEKVSDVVNAVKGRNVNAVKASTCWVWKPKTKVIDHISKHNRFEDPDFSDRVCKVKKVLYGLHQAPRAWYETLSTYLLDSGFQRVKIDKTLFIKRHKGDILLVQVYVDDIIFASTKKELCTTFENLMHEKFQMSSMGELTFFLGLQVNQNNDGIFISQDKYVAEILKKFEFTNVKTTSTTMETQKPMLKDEDCEEVDVYMYISMIGSLMYMTSSMPDIMFVVSACARYQVNRKVSHLHDVKRIFRFYAANCTGINLWNRVHEIFSSKTKFSFSQNMEMASRFSHDVVTTIPVTRHLEELHVTWAHLEKKRTRLRTYTNISQEFLLRDWRRRHRYNVTPSQ</sequence>
<gene>
    <name evidence="2" type="ORF">Tci_020035</name>
</gene>
<proteinExistence type="predicted"/>
<protein>
    <submittedName>
        <fullName evidence="2">Putative ribonuclease H-like domain-containing protein</fullName>
    </submittedName>
</protein>
<comment type="caution">
    <text evidence="2">The sequence shown here is derived from an EMBL/GenBank/DDBJ whole genome shotgun (WGS) entry which is preliminary data.</text>
</comment>
<dbReference type="InterPro" id="IPR013103">
    <property type="entry name" value="RVT_2"/>
</dbReference>
<evidence type="ECO:0000313" key="2">
    <source>
        <dbReference type="EMBL" id="GEU48057.1"/>
    </source>
</evidence>
<evidence type="ECO:0000259" key="1">
    <source>
        <dbReference type="Pfam" id="PF07727"/>
    </source>
</evidence>
<dbReference type="EMBL" id="BKCJ010002365">
    <property type="protein sequence ID" value="GEU48057.1"/>
    <property type="molecule type" value="Genomic_DNA"/>
</dbReference>
<dbReference type="InterPro" id="IPR043502">
    <property type="entry name" value="DNA/RNA_pol_sf"/>
</dbReference>
<dbReference type="SUPFAM" id="SSF56672">
    <property type="entry name" value="DNA/RNA polymerases"/>
    <property type="match status" value="1"/>
</dbReference>
<dbReference type="Pfam" id="PF14223">
    <property type="entry name" value="Retrotran_gag_2"/>
    <property type="match status" value="1"/>
</dbReference>
<dbReference type="Pfam" id="PF07727">
    <property type="entry name" value="RVT_2"/>
    <property type="match status" value="1"/>
</dbReference>
<dbReference type="PANTHER" id="PTHR11439:SF483">
    <property type="entry name" value="PEPTIDE SYNTHASE GLIP-LIKE, PUTATIVE (AFU_ORTHOLOGUE AFUA_3G12920)-RELATED"/>
    <property type="match status" value="1"/>
</dbReference>
<dbReference type="PANTHER" id="PTHR11439">
    <property type="entry name" value="GAG-POL-RELATED RETROTRANSPOSON"/>
    <property type="match status" value="1"/>
</dbReference>
<accession>A0A6L2KH54</accession>
<feature type="domain" description="Reverse transcriptase Ty1/copia-type" evidence="1">
    <location>
        <begin position="517"/>
        <end position="656"/>
    </location>
</feature>
<organism evidence="2">
    <name type="scientific">Tanacetum cinerariifolium</name>
    <name type="common">Dalmatian daisy</name>
    <name type="synonym">Chrysanthemum cinerariifolium</name>
    <dbReference type="NCBI Taxonomy" id="118510"/>
    <lineage>
        <taxon>Eukaryota</taxon>
        <taxon>Viridiplantae</taxon>
        <taxon>Streptophyta</taxon>
        <taxon>Embryophyta</taxon>
        <taxon>Tracheophyta</taxon>
        <taxon>Spermatophyta</taxon>
        <taxon>Magnoliopsida</taxon>
        <taxon>eudicotyledons</taxon>
        <taxon>Gunneridae</taxon>
        <taxon>Pentapetalae</taxon>
        <taxon>asterids</taxon>
        <taxon>campanulids</taxon>
        <taxon>Asterales</taxon>
        <taxon>Asteraceae</taxon>
        <taxon>Asteroideae</taxon>
        <taxon>Anthemideae</taxon>
        <taxon>Anthemidinae</taxon>
        <taxon>Tanacetum</taxon>
    </lineage>
</organism>